<feature type="chain" id="PRO_5013026077" description="Osmotin, thaumatin-like protein" evidence="2">
    <location>
        <begin position="23"/>
        <end position="381"/>
    </location>
</feature>
<name>A0A1V8SEW7_9PEZI</name>
<dbReference type="SMART" id="SM00205">
    <property type="entry name" value="THN"/>
    <property type="match status" value="1"/>
</dbReference>
<dbReference type="Pfam" id="PF00314">
    <property type="entry name" value="Thaumatin"/>
    <property type="match status" value="1"/>
</dbReference>
<feature type="disulfide bond" evidence="1">
    <location>
        <begin position="115"/>
        <end position="121"/>
    </location>
</feature>
<feature type="disulfide bond" evidence="1">
    <location>
        <begin position="272"/>
        <end position="281"/>
    </location>
</feature>
<keyword evidence="1" id="KW-1015">Disulfide bond</keyword>
<keyword evidence="4" id="KW-1185">Reference proteome</keyword>
<gene>
    <name evidence="3" type="ORF">B0A48_16507</name>
</gene>
<organism evidence="3 4">
    <name type="scientific">Cryoendolithus antarcticus</name>
    <dbReference type="NCBI Taxonomy" id="1507870"/>
    <lineage>
        <taxon>Eukaryota</taxon>
        <taxon>Fungi</taxon>
        <taxon>Dikarya</taxon>
        <taxon>Ascomycota</taxon>
        <taxon>Pezizomycotina</taxon>
        <taxon>Dothideomycetes</taxon>
        <taxon>Dothideomycetidae</taxon>
        <taxon>Cladosporiales</taxon>
        <taxon>Cladosporiaceae</taxon>
        <taxon>Cryoendolithus</taxon>
    </lineage>
</organism>
<feature type="disulfide bond" evidence="1">
    <location>
        <begin position="95"/>
        <end position="110"/>
    </location>
</feature>
<dbReference type="InterPro" id="IPR037176">
    <property type="entry name" value="Osmotin/thaumatin-like_sf"/>
</dbReference>
<accession>A0A1V8SEW7</accession>
<feature type="disulfide bond" evidence="1">
    <location>
        <begin position="226"/>
        <end position="258"/>
    </location>
</feature>
<dbReference type="PROSITE" id="PS51367">
    <property type="entry name" value="THAUMATIN_2"/>
    <property type="match status" value="1"/>
</dbReference>
<dbReference type="STRING" id="1507870.A0A1V8SEW7"/>
<dbReference type="OrthoDB" id="430315at2759"/>
<feature type="disulfide bond" evidence="1">
    <location>
        <begin position="48"/>
        <end position="322"/>
    </location>
</feature>
<dbReference type="Gene3D" id="2.60.110.10">
    <property type="entry name" value="Thaumatin"/>
    <property type="match status" value="1"/>
</dbReference>
<evidence type="ECO:0000256" key="1">
    <source>
        <dbReference type="PIRSR" id="PIRSR002703-1"/>
    </source>
</evidence>
<dbReference type="InParanoid" id="A0A1V8SEW7"/>
<feature type="disulfide bond" evidence="1">
    <location>
        <begin position="262"/>
        <end position="271"/>
    </location>
</feature>
<dbReference type="PIRSF" id="PIRSF002703">
    <property type="entry name" value="Thaumatin"/>
    <property type="match status" value="1"/>
</dbReference>
<dbReference type="Proteomes" id="UP000192596">
    <property type="component" value="Unassembled WGS sequence"/>
</dbReference>
<comment type="caution">
    <text evidence="3">The sequence shown here is derived from an EMBL/GenBank/DDBJ whole genome shotgun (WGS) entry which is preliminary data.</text>
</comment>
<sequence length="381" mass="39731">MAQRVLASTVSVMLLLAAITSGEHHMKWKVEKRQGGSTSVPLLITNNCAETIYPGILTQGGTGPADSGFKLSPGANHSLMVSTDWQGRVWGRTNCSFDDSGHFSGSGRACTTGDCGPVVACTGTGELPATLAEFTLSGANGQSYYDLSMVDGYNLPMAIELIAHSMSNVDDIPPNQSNPSCVASVGNYAGPSFNPYASGSKTFLGTNDSFQLPFLSASSDKISNWCPWDLQVSPPTSPGDGVYPYPDGNVQRPAFDPCFSACAKYNEPAYCCTGKYGPSKCQANYFSKAAKAVCPDAYSFAYDDADSTFAVPKGAGFNVVLCPGGASTTILATARNSSQVQHSGTHAIGASYNAFAKGLALTDGMAMKAVLAVTLLVVLVT</sequence>
<feature type="signal peptide" evidence="2">
    <location>
        <begin position="1"/>
        <end position="22"/>
    </location>
</feature>
<dbReference type="SUPFAM" id="SSF49870">
    <property type="entry name" value="Osmotin, thaumatin-like protein"/>
    <property type="match status" value="1"/>
</dbReference>
<keyword evidence="2" id="KW-0732">Signal</keyword>
<evidence type="ECO:0008006" key="5">
    <source>
        <dbReference type="Google" id="ProtNLM"/>
    </source>
</evidence>
<reference evidence="4" key="1">
    <citation type="submission" date="2017-03" db="EMBL/GenBank/DDBJ databases">
        <title>Genomes of endolithic fungi from Antarctica.</title>
        <authorList>
            <person name="Coleine C."/>
            <person name="Masonjones S."/>
            <person name="Stajich J.E."/>
        </authorList>
    </citation>
    <scope>NUCLEOTIDE SEQUENCE [LARGE SCALE GENOMIC DNA]</scope>
    <source>
        <strain evidence="4">CCFEE 5527</strain>
    </source>
</reference>
<evidence type="ECO:0000256" key="2">
    <source>
        <dbReference type="SAM" id="SignalP"/>
    </source>
</evidence>
<evidence type="ECO:0000313" key="4">
    <source>
        <dbReference type="Proteomes" id="UP000192596"/>
    </source>
</evidence>
<protein>
    <recommendedName>
        <fullName evidence="5">Osmotin, thaumatin-like protein</fullName>
    </recommendedName>
</protein>
<dbReference type="AlphaFoldDB" id="A0A1V8SEW7"/>
<dbReference type="PRINTS" id="PR00347">
    <property type="entry name" value="THAUMATIN"/>
</dbReference>
<evidence type="ECO:0000313" key="3">
    <source>
        <dbReference type="EMBL" id="OQN97643.1"/>
    </source>
</evidence>
<dbReference type="PANTHER" id="PTHR31048">
    <property type="entry name" value="OS03G0233200 PROTEIN"/>
    <property type="match status" value="1"/>
</dbReference>
<proteinExistence type="predicted"/>
<dbReference type="InterPro" id="IPR001938">
    <property type="entry name" value="Thaumatin"/>
</dbReference>
<dbReference type="EMBL" id="NAJO01000052">
    <property type="protein sequence ID" value="OQN97643.1"/>
    <property type="molecule type" value="Genomic_DNA"/>
</dbReference>